<accession>A0A0E9XMU0</accession>
<evidence type="ECO:0000313" key="1">
    <source>
        <dbReference type="EMBL" id="JAI03970.1"/>
    </source>
</evidence>
<name>A0A0E9XMU0_ANGAN</name>
<organism evidence="1">
    <name type="scientific">Anguilla anguilla</name>
    <name type="common">European freshwater eel</name>
    <name type="synonym">Muraena anguilla</name>
    <dbReference type="NCBI Taxonomy" id="7936"/>
    <lineage>
        <taxon>Eukaryota</taxon>
        <taxon>Metazoa</taxon>
        <taxon>Chordata</taxon>
        <taxon>Craniata</taxon>
        <taxon>Vertebrata</taxon>
        <taxon>Euteleostomi</taxon>
        <taxon>Actinopterygii</taxon>
        <taxon>Neopterygii</taxon>
        <taxon>Teleostei</taxon>
        <taxon>Anguilliformes</taxon>
        <taxon>Anguillidae</taxon>
        <taxon>Anguilla</taxon>
    </lineage>
</organism>
<dbReference type="EMBL" id="GBXM01004608">
    <property type="protein sequence ID" value="JAI03970.1"/>
    <property type="molecule type" value="Transcribed_RNA"/>
</dbReference>
<dbReference type="AlphaFoldDB" id="A0A0E9XMU0"/>
<proteinExistence type="predicted"/>
<reference evidence="1" key="1">
    <citation type="submission" date="2014-11" db="EMBL/GenBank/DDBJ databases">
        <authorList>
            <person name="Amaro Gonzalez C."/>
        </authorList>
    </citation>
    <scope>NUCLEOTIDE SEQUENCE</scope>
</reference>
<reference evidence="1" key="2">
    <citation type="journal article" date="2015" name="Fish Shellfish Immunol.">
        <title>Early steps in the European eel (Anguilla anguilla)-Vibrio vulnificus interaction in the gills: Role of the RtxA13 toxin.</title>
        <authorList>
            <person name="Callol A."/>
            <person name="Pajuelo D."/>
            <person name="Ebbesson L."/>
            <person name="Teles M."/>
            <person name="MacKenzie S."/>
            <person name="Amaro C."/>
        </authorList>
    </citation>
    <scope>NUCLEOTIDE SEQUENCE</scope>
</reference>
<protein>
    <submittedName>
        <fullName evidence="1">Uncharacterized protein</fullName>
    </submittedName>
</protein>
<sequence length="62" mass="6891">MVSSVSPGIDWSLQTVIYDSVAALVRLPALTLKILIALTCKNLKDGYEEVNSKPFNIYFCKL</sequence>